<feature type="compositionally biased region" description="Low complexity" evidence="1">
    <location>
        <begin position="43"/>
        <end position="53"/>
    </location>
</feature>
<feature type="compositionally biased region" description="Basic and acidic residues" evidence="1">
    <location>
        <begin position="101"/>
        <end position="110"/>
    </location>
</feature>
<dbReference type="EMBL" id="OZ034818">
    <property type="protein sequence ID" value="CAL1390330.1"/>
    <property type="molecule type" value="Genomic_DNA"/>
</dbReference>
<accession>A0AAV2EWI7</accession>
<dbReference type="AlphaFoldDB" id="A0AAV2EWI7"/>
<gene>
    <name evidence="2" type="ORF">LTRI10_LOCUS31124</name>
</gene>
<evidence type="ECO:0000313" key="2">
    <source>
        <dbReference type="EMBL" id="CAL1390330.1"/>
    </source>
</evidence>
<evidence type="ECO:0000256" key="1">
    <source>
        <dbReference type="SAM" id="MobiDB-lite"/>
    </source>
</evidence>
<sequence>MTLLQSLNDFAPSEATAPPPPPSPPPPLGTIPIPRKVKESLSAEKSSISSTKTQLWTPSPISSSKIDSAKSTEHSSRSGGGGGRPLAEMRRPKTVMARGLAGRERSSTGG</sequence>
<dbReference type="Proteomes" id="UP001497516">
    <property type="component" value="Chromosome 5"/>
</dbReference>
<feature type="region of interest" description="Disordered" evidence="1">
    <location>
        <begin position="1"/>
        <end position="110"/>
    </location>
</feature>
<feature type="compositionally biased region" description="Pro residues" evidence="1">
    <location>
        <begin position="17"/>
        <end position="29"/>
    </location>
</feature>
<protein>
    <submittedName>
        <fullName evidence="2">Uncharacterized protein</fullName>
    </submittedName>
</protein>
<evidence type="ECO:0000313" key="3">
    <source>
        <dbReference type="Proteomes" id="UP001497516"/>
    </source>
</evidence>
<proteinExistence type="predicted"/>
<feature type="compositionally biased region" description="Polar residues" evidence="1">
    <location>
        <begin position="54"/>
        <end position="66"/>
    </location>
</feature>
<organism evidence="2 3">
    <name type="scientific">Linum trigynum</name>
    <dbReference type="NCBI Taxonomy" id="586398"/>
    <lineage>
        <taxon>Eukaryota</taxon>
        <taxon>Viridiplantae</taxon>
        <taxon>Streptophyta</taxon>
        <taxon>Embryophyta</taxon>
        <taxon>Tracheophyta</taxon>
        <taxon>Spermatophyta</taxon>
        <taxon>Magnoliopsida</taxon>
        <taxon>eudicotyledons</taxon>
        <taxon>Gunneridae</taxon>
        <taxon>Pentapetalae</taxon>
        <taxon>rosids</taxon>
        <taxon>fabids</taxon>
        <taxon>Malpighiales</taxon>
        <taxon>Linaceae</taxon>
        <taxon>Linum</taxon>
    </lineage>
</organism>
<keyword evidence="3" id="KW-1185">Reference proteome</keyword>
<feature type="compositionally biased region" description="Basic and acidic residues" evidence="1">
    <location>
        <begin position="67"/>
        <end position="76"/>
    </location>
</feature>
<name>A0AAV2EWI7_9ROSI</name>
<reference evidence="2 3" key="1">
    <citation type="submission" date="2024-04" db="EMBL/GenBank/DDBJ databases">
        <authorList>
            <person name="Fracassetti M."/>
        </authorList>
    </citation>
    <scope>NUCLEOTIDE SEQUENCE [LARGE SCALE GENOMIC DNA]</scope>
</reference>